<dbReference type="AlphaFoldDB" id="A0A7J8H145"/>
<organism evidence="2 3">
    <name type="scientific">Rousettus aegyptiacus</name>
    <name type="common">Egyptian fruit bat</name>
    <name type="synonym">Pteropus aegyptiacus</name>
    <dbReference type="NCBI Taxonomy" id="9407"/>
    <lineage>
        <taxon>Eukaryota</taxon>
        <taxon>Metazoa</taxon>
        <taxon>Chordata</taxon>
        <taxon>Craniata</taxon>
        <taxon>Vertebrata</taxon>
        <taxon>Euteleostomi</taxon>
        <taxon>Mammalia</taxon>
        <taxon>Eutheria</taxon>
        <taxon>Laurasiatheria</taxon>
        <taxon>Chiroptera</taxon>
        <taxon>Yinpterochiroptera</taxon>
        <taxon>Pteropodoidea</taxon>
        <taxon>Pteropodidae</taxon>
        <taxon>Rousettinae</taxon>
        <taxon>Rousettus</taxon>
    </lineage>
</organism>
<evidence type="ECO:0000313" key="3">
    <source>
        <dbReference type="Proteomes" id="UP000593571"/>
    </source>
</evidence>
<evidence type="ECO:0000313" key="2">
    <source>
        <dbReference type="EMBL" id="KAF6466023.1"/>
    </source>
</evidence>
<gene>
    <name evidence="2" type="ORF">HJG63_011356</name>
</gene>
<dbReference type="EMBL" id="JACASE010000005">
    <property type="protein sequence ID" value="KAF6466023.1"/>
    <property type="molecule type" value="Genomic_DNA"/>
</dbReference>
<proteinExistence type="predicted"/>
<feature type="region of interest" description="Disordered" evidence="1">
    <location>
        <begin position="1"/>
        <end position="29"/>
    </location>
</feature>
<dbReference type="Proteomes" id="UP000593571">
    <property type="component" value="Unassembled WGS sequence"/>
</dbReference>
<evidence type="ECO:0000256" key="1">
    <source>
        <dbReference type="SAM" id="MobiDB-lite"/>
    </source>
</evidence>
<sequence>MVTCRGEDMIQAPTEEGQNLEEPHGGVPSQELQLRPGVWHISGRNAWPLGWPLRRGAGRPAQSLGEPTPGACSSLRRHSGTRLPGSEGPQARGRGFWQPKQLPALTAVSWHGPVTQEMVGVNEKDPCACVVKTEVAVETREMRCPGRACLDVIRWGGPTGCHGMSCSLTLAEQPVFLAPGPRAAGVHPVSYGGSAGEVLRRSRTCAG</sequence>
<keyword evidence="3" id="KW-1185">Reference proteome</keyword>
<accession>A0A7J8H145</accession>
<feature type="region of interest" description="Disordered" evidence="1">
    <location>
        <begin position="58"/>
        <end position="92"/>
    </location>
</feature>
<reference evidence="2 3" key="1">
    <citation type="journal article" date="2020" name="Nature">
        <title>Six reference-quality genomes reveal evolution of bat adaptations.</title>
        <authorList>
            <person name="Jebb D."/>
            <person name="Huang Z."/>
            <person name="Pippel M."/>
            <person name="Hughes G.M."/>
            <person name="Lavrichenko K."/>
            <person name="Devanna P."/>
            <person name="Winkler S."/>
            <person name="Jermiin L.S."/>
            <person name="Skirmuntt E.C."/>
            <person name="Katzourakis A."/>
            <person name="Burkitt-Gray L."/>
            <person name="Ray D.A."/>
            <person name="Sullivan K.A.M."/>
            <person name="Roscito J.G."/>
            <person name="Kirilenko B.M."/>
            <person name="Davalos L.M."/>
            <person name="Corthals A.P."/>
            <person name="Power M.L."/>
            <person name="Jones G."/>
            <person name="Ransome R.D."/>
            <person name="Dechmann D.K.N."/>
            <person name="Locatelli A.G."/>
            <person name="Puechmaille S.J."/>
            <person name="Fedrigo O."/>
            <person name="Jarvis E.D."/>
            <person name="Hiller M."/>
            <person name="Vernes S.C."/>
            <person name="Myers E.W."/>
            <person name="Teeling E.C."/>
        </authorList>
    </citation>
    <scope>NUCLEOTIDE SEQUENCE [LARGE SCALE GENOMIC DNA]</scope>
    <source>
        <strain evidence="2">MRouAeg1</strain>
        <tissue evidence="2">Muscle</tissue>
    </source>
</reference>
<name>A0A7J8H145_ROUAE</name>
<comment type="caution">
    <text evidence="2">The sequence shown here is derived from an EMBL/GenBank/DDBJ whole genome shotgun (WGS) entry which is preliminary data.</text>
</comment>
<protein>
    <submittedName>
        <fullName evidence="2">Uncharacterized protein</fullName>
    </submittedName>
</protein>